<sequence length="253" mass="28701">MPGPFLGLIERNALRRWDRAVRSLDRLEARDLKVLRNQARALGKRIDQVLHAAEGRLALPLANQAAIRRPMHSDWAWRPELWCGPVRGAGLASVETRASVGTEAKIFHDCALSELSIRQIRNTRAEDVAAYGVRLDVFRFDGSFLSLVVDLPRAGIAGLSRRHLIRLDIRVETEKPLEIFGRLNVRHGPNVEQLVREFSGSTGEFSVEFDLSATRMNEARVERAWLDLIFEGPEMNQIILRDVTLSRRPRAEI</sequence>
<name>A0A316G5P5_9RHOB</name>
<organism evidence="1 2">
    <name type="scientific">Silicimonas algicola</name>
    <dbReference type="NCBI Taxonomy" id="1826607"/>
    <lineage>
        <taxon>Bacteria</taxon>
        <taxon>Pseudomonadati</taxon>
        <taxon>Pseudomonadota</taxon>
        <taxon>Alphaproteobacteria</taxon>
        <taxon>Rhodobacterales</taxon>
        <taxon>Paracoccaceae</taxon>
    </lineage>
</organism>
<accession>A0A316G5P5</accession>
<dbReference type="RefSeq" id="WP_109759600.1">
    <property type="nucleotide sequence ID" value="NZ_QGGV01000005.1"/>
</dbReference>
<evidence type="ECO:0000313" key="1">
    <source>
        <dbReference type="EMBL" id="PWK56178.1"/>
    </source>
</evidence>
<dbReference type="Pfam" id="PF20086">
    <property type="entry name" value="DUF6478"/>
    <property type="match status" value="1"/>
</dbReference>
<dbReference type="AlphaFoldDB" id="A0A316G5P5"/>
<evidence type="ECO:0000313" key="2">
    <source>
        <dbReference type="Proteomes" id="UP000245390"/>
    </source>
</evidence>
<proteinExistence type="predicted"/>
<dbReference type="InterPro" id="IPR045514">
    <property type="entry name" value="DUF6478"/>
</dbReference>
<reference evidence="1 2" key="1">
    <citation type="submission" date="2018-05" db="EMBL/GenBank/DDBJ databases">
        <title>Genomic Encyclopedia of Type Strains, Phase IV (KMG-IV): sequencing the most valuable type-strain genomes for metagenomic binning, comparative biology and taxonomic classification.</title>
        <authorList>
            <person name="Goeker M."/>
        </authorList>
    </citation>
    <scope>NUCLEOTIDE SEQUENCE [LARGE SCALE GENOMIC DNA]</scope>
    <source>
        <strain evidence="1 2">DSM 103371</strain>
    </source>
</reference>
<dbReference type="Proteomes" id="UP000245390">
    <property type="component" value="Unassembled WGS sequence"/>
</dbReference>
<protein>
    <submittedName>
        <fullName evidence="1">Uncharacterized protein</fullName>
    </submittedName>
</protein>
<dbReference type="EMBL" id="QGGV01000005">
    <property type="protein sequence ID" value="PWK56178.1"/>
    <property type="molecule type" value="Genomic_DNA"/>
</dbReference>
<keyword evidence="2" id="KW-1185">Reference proteome</keyword>
<dbReference type="KEGG" id="salo:EF888_17395"/>
<comment type="caution">
    <text evidence="1">The sequence shown here is derived from an EMBL/GenBank/DDBJ whole genome shotgun (WGS) entry which is preliminary data.</text>
</comment>
<dbReference type="OrthoDB" id="7827015at2"/>
<gene>
    <name evidence="1" type="ORF">C8D95_105245</name>
</gene>